<dbReference type="AlphaFoldDB" id="A0A3G6T6E3"/>
<organism evidence="2 3">
    <name type="scientific">Chryseobacterium bernardetii</name>
    <dbReference type="NCBI Taxonomy" id="1241978"/>
    <lineage>
        <taxon>Bacteria</taxon>
        <taxon>Pseudomonadati</taxon>
        <taxon>Bacteroidota</taxon>
        <taxon>Flavobacteriia</taxon>
        <taxon>Flavobacteriales</taxon>
        <taxon>Weeksellaceae</taxon>
        <taxon>Chryseobacterium group</taxon>
        <taxon>Chryseobacterium</taxon>
    </lineage>
</organism>
<feature type="domain" description="NadR/Ttd14 AAA" evidence="1">
    <location>
        <begin position="4"/>
        <end position="164"/>
    </location>
</feature>
<evidence type="ECO:0000313" key="3">
    <source>
        <dbReference type="Proteomes" id="UP000271193"/>
    </source>
</evidence>
<proteinExistence type="predicted"/>
<accession>A0A3G6T6E3</accession>
<dbReference type="Proteomes" id="UP000271193">
    <property type="component" value="Chromosome"/>
</dbReference>
<dbReference type="KEGG" id="cben:EG339_01515"/>
<gene>
    <name evidence="2" type="ORF">EG339_01515</name>
</gene>
<dbReference type="SUPFAM" id="SSF52540">
    <property type="entry name" value="P-loop containing nucleoside triphosphate hydrolases"/>
    <property type="match status" value="1"/>
</dbReference>
<protein>
    <submittedName>
        <fullName evidence="2">ATPase</fullName>
    </submittedName>
</protein>
<name>A0A3G6T6E3_9FLAO</name>
<dbReference type="InterPro" id="IPR038727">
    <property type="entry name" value="NadR/Ttd14_AAA_dom"/>
</dbReference>
<evidence type="ECO:0000313" key="2">
    <source>
        <dbReference type="EMBL" id="AZB23393.1"/>
    </source>
</evidence>
<dbReference type="RefSeq" id="WP_123872595.1">
    <property type="nucleotide sequence ID" value="NZ_JBHSDZ010000002.1"/>
</dbReference>
<dbReference type="Gene3D" id="3.40.50.300">
    <property type="entry name" value="P-loop containing nucleotide triphosphate hydrolases"/>
    <property type="match status" value="1"/>
</dbReference>
<dbReference type="Pfam" id="PF13521">
    <property type="entry name" value="AAA_28"/>
    <property type="match status" value="1"/>
</dbReference>
<sequence length="173" mass="20265">MTVGPGGGKTTLLNELNRIEYRIVPEVPRRIIREQIMINGDGLPWKNKALYSQLMSETSLTTYQSAVKETSSNTVFFDRGILDTICYIRMENMTVLEELYELAKTQRYAQKVFILPPCQEIYRVDTERKQTWREAVYTFDKMKVTYLHYGYEVVEVPKGCIEDRCKFLLSHTQ</sequence>
<dbReference type="EMBL" id="CP033932">
    <property type="protein sequence ID" value="AZB23393.1"/>
    <property type="molecule type" value="Genomic_DNA"/>
</dbReference>
<reference evidence="3" key="1">
    <citation type="submission" date="2018-11" db="EMBL/GenBank/DDBJ databases">
        <title>Proposal to divide the Flavobacteriaceae and reorganize its genera based on Amino Acid Identity values calculated from whole genome sequences.</title>
        <authorList>
            <person name="Nicholson A.C."/>
            <person name="Gulvik C.A."/>
            <person name="Whitney A.M."/>
            <person name="Humrighouse B.W."/>
            <person name="Bell M."/>
            <person name="Holmes B."/>
            <person name="Steigerwalt A.G."/>
            <person name="Villarma A."/>
            <person name="Sheth M."/>
            <person name="Batra D."/>
            <person name="Pryor J."/>
            <person name="Bernardet J.-F."/>
            <person name="Hugo C."/>
            <person name="Kampfer P."/>
            <person name="Newman J."/>
            <person name="McQuiston J.R."/>
        </authorList>
    </citation>
    <scope>NUCLEOTIDE SEQUENCE [LARGE SCALE GENOMIC DNA]</scope>
    <source>
        <strain evidence="3">G0229</strain>
    </source>
</reference>
<evidence type="ECO:0000259" key="1">
    <source>
        <dbReference type="Pfam" id="PF13521"/>
    </source>
</evidence>
<keyword evidence="3" id="KW-1185">Reference proteome</keyword>
<dbReference type="InterPro" id="IPR027417">
    <property type="entry name" value="P-loop_NTPase"/>
</dbReference>